<sequence length="211" mass="24037">MPGFTIQKIDEADTEEVMKLLRRTFFIHEPLNRKIAYCNSEDDDCPDLDNYCRYCLPGTSFKAVDQDGNIIGVLINGISAVNNPIDYATLIENCSSPKFKTILEMLDIREKGANVGAKYPDEKELFEVKLAATDENWRKKGVMNKLMVETEKAAKEIGLRLLRIDTSSAFSAKSAEKLGFTCIYKRAYSDINMIIPDLPHEYDRVFIKELF</sequence>
<evidence type="ECO:0000256" key="12">
    <source>
        <dbReference type="ARBA" id="ARBA00052335"/>
    </source>
</evidence>
<evidence type="ECO:0000256" key="8">
    <source>
        <dbReference type="ARBA" id="ARBA00051284"/>
    </source>
</evidence>
<dbReference type="AlphaFoldDB" id="A0AAV1J4P6"/>
<comment type="catalytic activity">
    <reaction evidence="12">
        <text>dopamine + hexadecanoyl-CoA = N-hexadecanoyl-dopamine + CoA + H(+)</text>
        <dbReference type="Rhea" id="RHEA:51376"/>
        <dbReference type="ChEBI" id="CHEBI:15378"/>
        <dbReference type="ChEBI" id="CHEBI:57287"/>
        <dbReference type="ChEBI" id="CHEBI:57379"/>
        <dbReference type="ChEBI" id="CHEBI:59905"/>
        <dbReference type="ChEBI" id="CHEBI:134058"/>
    </reaction>
    <physiologicalReaction direction="left-to-right" evidence="12">
        <dbReference type="Rhea" id="RHEA:51377"/>
    </physiologicalReaction>
</comment>
<dbReference type="Proteomes" id="UP001497472">
    <property type="component" value="Unassembled WGS sequence"/>
</dbReference>
<dbReference type="EMBL" id="CAVLEF010000004">
    <property type="protein sequence ID" value="CAK1543198.1"/>
    <property type="molecule type" value="Genomic_DNA"/>
</dbReference>
<name>A0AAV1J4P6_9NEOP</name>
<evidence type="ECO:0000256" key="4">
    <source>
        <dbReference type="ARBA" id="ARBA00038182"/>
    </source>
</evidence>
<dbReference type="Gene3D" id="3.40.630.30">
    <property type="match status" value="1"/>
</dbReference>
<dbReference type="PANTHER" id="PTHR20905:SF1">
    <property type="entry name" value="AT07410P-RELATED"/>
    <property type="match status" value="1"/>
</dbReference>
<comment type="catalytic activity">
    <reaction evidence="13">
        <text>serotonin + acetyl-CoA = N-acetylserotonin + CoA + H(+)</text>
        <dbReference type="Rhea" id="RHEA:25217"/>
        <dbReference type="ChEBI" id="CHEBI:15378"/>
        <dbReference type="ChEBI" id="CHEBI:17697"/>
        <dbReference type="ChEBI" id="CHEBI:57287"/>
        <dbReference type="ChEBI" id="CHEBI:57288"/>
        <dbReference type="ChEBI" id="CHEBI:350546"/>
        <dbReference type="EC" id="2.3.1.87"/>
    </reaction>
    <physiologicalReaction direction="left-to-right" evidence="13">
        <dbReference type="Rhea" id="RHEA:25218"/>
    </physiologicalReaction>
</comment>
<dbReference type="PANTHER" id="PTHR20905">
    <property type="entry name" value="N-ACETYLTRANSFERASE-RELATED"/>
    <property type="match status" value="1"/>
</dbReference>
<comment type="similarity">
    <text evidence="4">Belongs to the acetyltransferase family. AANAT subfamily.</text>
</comment>
<evidence type="ECO:0000256" key="10">
    <source>
        <dbReference type="ARBA" id="ARBA00051823"/>
    </source>
</evidence>
<proteinExistence type="inferred from homology"/>
<organism evidence="14 15">
    <name type="scientific">Leptosia nina</name>
    <dbReference type="NCBI Taxonomy" id="320188"/>
    <lineage>
        <taxon>Eukaryota</taxon>
        <taxon>Metazoa</taxon>
        <taxon>Ecdysozoa</taxon>
        <taxon>Arthropoda</taxon>
        <taxon>Hexapoda</taxon>
        <taxon>Insecta</taxon>
        <taxon>Pterygota</taxon>
        <taxon>Neoptera</taxon>
        <taxon>Endopterygota</taxon>
        <taxon>Lepidoptera</taxon>
        <taxon>Glossata</taxon>
        <taxon>Ditrysia</taxon>
        <taxon>Papilionoidea</taxon>
        <taxon>Pieridae</taxon>
        <taxon>Pierinae</taxon>
        <taxon>Leptosia</taxon>
    </lineage>
</organism>
<evidence type="ECO:0000256" key="6">
    <source>
        <dbReference type="ARBA" id="ARBA00050189"/>
    </source>
</evidence>
<comment type="catalytic activity">
    <reaction evidence="10">
        <text>serotonin + (9Z)-octadecenoyl-CoA = N-(9Z-octadecenoyl)-serotonin + CoA + H(+)</text>
        <dbReference type="Rhea" id="RHEA:51392"/>
        <dbReference type="ChEBI" id="CHEBI:15378"/>
        <dbReference type="ChEBI" id="CHEBI:57287"/>
        <dbReference type="ChEBI" id="CHEBI:57387"/>
        <dbReference type="ChEBI" id="CHEBI:134064"/>
        <dbReference type="ChEBI" id="CHEBI:350546"/>
    </reaction>
    <physiologicalReaction direction="left-to-right" evidence="10">
        <dbReference type="Rhea" id="RHEA:51393"/>
    </physiologicalReaction>
</comment>
<evidence type="ECO:0000256" key="9">
    <source>
        <dbReference type="ARBA" id="ARBA00051711"/>
    </source>
</evidence>
<evidence type="ECO:0000256" key="7">
    <source>
        <dbReference type="ARBA" id="ARBA00050849"/>
    </source>
</evidence>
<evidence type="ECO:0000256" key="2">
    <source>
        <dbReference type="ARBA" id="ARBA00023315"/>
    </source>
</evidence>
<comment type="pathway">
    <text evidence="3">Aromatic compound metabolism; melatonin biosynthesis; melatonin from serotonin: step 1/2.</text>
</comment>
<keyword evidence="2" id="KW-0012">Acyltransferase</keyword>
<dbReference type="GO" id="GO:0004059">
    <property type="term" value="F:aralkylamine N-acetyltransferase activity"/>
    <property type="evidence" value="ECO:0007669"/>
    <property type="project" value="UniProtKB-EC"/>
</dbReference>
<dbReference type="FunFam" id="3.40.630.30:FF:000046">
    <property type="entry name" value="Dopamine N-acetyltransferase"/>
    <property type="match status" value="1"/>
</dbReference>
<reference evidence="14 15" key="1">
    <citation type="submission" date="2023-11" db="EMBL/GenBank/DDBJ databases">
        <authorList>
            <person name="Okamura Y."/>
        </authorList>
    </citation>
    <scope>NUCLEOTIDE SEQUENCE [LARGE SCALE GENOMIC DNA]</scope>
</reference>
<accession>A0AAV1J4P6</accession>
<keyword evidence="1" id="KW-0808">Transferase</keyword>
<evidence type="ECO:0000313" key="14">
    <source>
        <dbReference type="EMBL" id="CAK1543198.1"/>
    </source>
</evidence>
<evidence type="ECO:0000256" key="13">
    <source>
        <dbReference type="ARBA" id="ARBA00052491"/>
    </source>
</evidence>
<comment type="catalytic activity">
    <reaction evidence="8">
        <text>serotonin + (5Z,8Z,11Z,14Z)-eicosatetraenoyl-CoA = N-[(5Z,8Z,11Z,14Z)-eicosatetraenoyl]-serotonin + CoA + H(+)</text>
        <dbReference type="Rhea" id="RHEA:51396"/>
        <dbReference type="ChEBI" id="CHEBI:15378"/>
        <dbReference type="ChEBI" id="CHEBI:57287"/>
        <dbReference type="ChEBI" id="CHEBI:57368"/>
        <dbReference type="ChEBI" id="CHEBI:132255"/>
        <dbReference type="ChEBI" id="CHEBI:350546"/>
    </reaction>
    <physiologicalReaction direction="left-to-right" evidence="8">
        <dbReference type="Rhea" id="RHEA:51397"/>
    </physiologicalReaction>
</comment>
<comment type="catalytic activity">
    <reaction evidence="11">
        <text>serotonin + hexadecanoyl-CoA = N-hexadecanoyl-serotonin + CoA + H(+)</text>
        <dbReference type="Rhea" id="RHEA:51384"/>
        <dbReference type="ChEBI" id="CHEBI:15378"/>
        <dbReference type="ChEBI" id="CHEBI:57287"/>
        <dbReference type="ChEBI" id="CHEBI:57379"/>
        <dbReference type="ChEBI" id="CHEBI:134059"/>
        <dbReference type="ChEBI" id="CHEBI:350546"/>
    </reaction>
    <physiologicalReaction direction="left-to-right" evidence="11">
        <dbReference type="Rhea" id="RHEA:51385"/>
    </physiologicalReaction>
</comment>
<comment type="catalytic activity">
    <reaction evidence="6">
        <text>dopamine + (9Z)-octadecenoyl-CoA = N-(9Z-octadecanoyl)-dopamine + CoA + H(+)</text>
        <dbReference type="Rhea" id="RHEA:51380"/>
        <dbReference type="ChEBI" id="CHEBI:15378"/>
        <dbReference type="ChEBI" id="CHEBI:31883"/>
        <dbReference type="ChEBI" id="CHEBI:57287"/>
        <dbReference type="ChEBI" id="CHEBI:57387"/>
        <dbReference type="ChEBI" id="CHEBI:59905"/>
    </reaction>
    <physiologicalReaction direction="left-to-right" evidence="6">
        <dbReference type="Rhea" id="RHEA:51381"/>
    </physiologicalReaction>
</comment>
<evidence type="ECO:0000313" key="15">
    <source>
        <dbReference type="Proteomes" id="UP001497472"/>
    </source>
</evidence>
<protein>
    <recommendedName>
        <fullName evidence="5">aralkylamine N-acetyltransferase</fullName>
        <ecNumber evidence="5">2.3.1.87</ecNumber>
    </recommendedName>
</protein>
<comment type="catalytic activity">
    <reaction evidence="9">
        <text>dopamine + acetyl-CoA = N-acetyldopamine + CoA + H(+)</text>
        <dbReference type="Rhea" id="RHEA:51388"/>
        <dbReference type="ChEBI" id="CHEBI:15378"/>
        <dbReference type="ChEBI" id="CHEBI:57287"/>
        <dbReference type="ChEBI" id="CHEBI:57288"/>
        <dbReference type="ChEBI" id="CHEBI:59905"/>
        <dbReference type="ChEBI" id="CHEBI:125678"/>
    </reaction>
    <physiologicalReaction direction="left-to-right" evidence="9">
        <dbReference type="Rhea" id="RHEA:51389"/>
    </physiologicalReaction>
</comment>
<evidence type="ECO:0000256" key="1">
    <source>
        <dbReference type="ARBA" id="ARBA00022679"/>
    </source>
</evidence>
<evidence type="ECO:0000256" key="5">
    <source>
        <dbReference type="ARBA" id="ARBA00039114"/>
    </source>
</evidence>
<dbReference type="SUPFAM" id="SSF55729">
    <property type="entry name" value="Acyl-CoA N-acyltransferases (Nat)"/>
    <property type="match status" value="1"/>
</dbReference>
<evidence type="ECO:0000256" key="11">
    <source>
        <dbReference type="ARBA" id="ARBA00052178"/>
    </source>
</evidence>
<dbReference type="EC" id="2.3.1.87" evidence="5"/>
<evidence type="ECO:0000256" key="3">
    <source>
        <dbReference type="ARBA" id="ARBA00037926"/>
    </source>
</evidence>
<gene>
    <name evidence="14" type="ORF">LNINA_LOCUS3030</name>
</gene>
<dbReference type="InterPro" id="IPR016181">
    <property type="entry name" value="Acyl_CoA_acyltransferase"/>
</dbReference>
<keyword evidence="15" id="KW-1185">Reference proteome</keyword>
<comment type="caution">
    <text evidence="14">The sequence shown here is derived from an EMBL/GenBank/DDBJ whole genome shotgun (WGS) entry which is preliminary data.</text>
</comment>
<comment type="catalytic activity">
    <reaction evidence="7">
        <text>serotonin + octadecanoyl-CoA = N-octadecanoyl-serotonin + CoA + H(+)</text>
        <dbReference type="Rhea" id="RHEA:51400"/>
        <dbReference type="ChEBI" id="CHEBI:15378"/>
        <dbReference type="ChEBI" id="CHEBI:57287"/>
        <dbReference type="ChEBI" id="CHEBI:57394"/>
        <dbReference type="ChEBI" id="CHEBI:134065"/>
        <dbReference type="ChEBI" id="CHEBI:350546"/>
    </reaction>
    <physiologicalReaction direction="left-to-right" evidence="7">
        <dbReference type="Rhea" id="RHEA:51401"/>
    </physiologicalReaction>
</comment>